<dbReference type="Gene3D" id="3.30.565.10">
    <property type="entry name" value="Histidine kinase-like ATPase, C-terminal domain"/>
    <property type="match status" value="1"/>
</dbReference>
<comment type="caution">
    <text evidence="7">The sequence shown here is derived from an EMBL/GenBank/DDBJ whole genome shotgun (WGS) entry which is preliminary data.</text>
</comment>
<dbReference type="InterPro" id="IPR004358">
    <property type="entry name" value="Sig_transdc_His_kin-like_C"/>
</dbReference>
<dbReference type="SMART" id="SM00388">
    <property type="entry name" value="HisKA"/>
    <property type="match status" value="1"/>
</dbReference>
<dbReference type="AlphaFoldDB" id="A0A9X3IVK8"/>
<dbReference type="InterPro" id="IPR003594">
    <property type="entry name" value="HATPase_dom"/>
</dbReference>
<evidence type="ECO:0000256" key="1">
    <source>
        <dbReference type="ARBA" id="ARBA00000085"/>
    </source>
</evidence>
<dbReference type="Gene3D" id="3.30.450.40">
    <property type="match status" value="2"/>
</dbReference>
<dbReference type="SMART" id="SM00387">
    <property type="entry name" value="HATPase_c"/>
    <property type="match status" value="1"/>
</dbReference>
<dbReference type="PANTHER" id="PTHR43547:SF2">
    <property type="entry name" value="HYBRID SIGNAL TRANSDUCTION HISTIDINE KINASE C"/>
    <property type="match status" value="1"/>
</dbReference>
<dbReference type="PRINTS" id="PR00344">
    <property type="entry name" value="BCTRLSENSOR"/>
</dbReference>
<evidence type="ECO:0000259" key="6">
    <source>
        <dbReference type="PROSITE" id="PS50109"/>
    </source>
</evidence>
<dbReference type="Pfam" id="PF01590">
    <property type="entry name" value="GAF"/>
    <property type="match status" value="1"/>
</dbReference>
<dbReference type="Gene3D" id="1.10.287.130">
    <property type="match status" value="1"/>
</dbReference>
<sequence length="574" mass="63502">MPRKRTPTVAALLRLGLIGKDDWGTALQQALEISCDLIGVDRANYWSLRDDPSALVCELGYVASTQILERGFALLEGSSPEYFEAIREAQVLAIRDARADPRSRTLGAYLELHGISAMLDVPVFSQGRLAGILCHEHVGGLRRWSSREVELALTMSHILTSLLEQRARNQAEENERRAIFLAQASNAIAQTLDLREARQTAVRRALPRLGEMASLIHYDGTRTECVASAHVQAEQERLITEMCARYCQDMTRPGLAFQALRERQSLLVQVADGDAMRRLQLPEGQIDLLSRLRVRSTMSVLLTVRDAITGVLTLWSDSRNYDREDLQFAEAYAQQVSTVLENINLLARAQEALRARDEFLELAGHELRTPLTSLEFAVDLLRKKLVEPLLPAARNAVDTIARQATRLSRLTELVVLAPLHEGSPPLRVEPLDLAALVREVAREQAASKAFICSELEIRADAPVMLRGDRTALEVVVSNLLGNAMKFGAGRPIEVRVEADPDTATLSVRDHGIGIPPNHLPSIFQRYERYVSPNSFSGLGLGLYIAARLVMAHGGQIRADSRPGEGSTFTVELPV</sequence>
<dbReference type="Pfam" id="PF13185">
    <property type="entry name" value="GAF_2"/>
    <property type="match status" value="1"/>
</dbReference>
<dbReference type="FunFam" id="3.30.565.10:FF:000006">
    <property type="entry name" value="Sensor histidine kinase WalK"/>
    <property type="match status" value="1"/>
</dbReference>
<dbReference type="CDD" id="cd00082">
    <property type="entry name" value="HisKA"/>
    <property type="match status" value="1"/>
</dbReference>
<dbReference type="SMART" id="SM00065">
    <property type="entry name" value="GAF"/>
    <property type="match status" value="2"/>
</dbReference>
<evidence type="ECO:0000256" key="4">
    <source>
        <dbReference type="ARBA" id="ARBA00022679"/>
    </source>
</evidence>
<dbReference type="EC" id="2.7.13.3" evidence="2"/>
<keyword evidence="5 7" id="KW-0418">Kinase</keyword>
<dbReference type="InterPro" id="IPR003018">
    <property type="entry name" value="GAF"/>
</dbReference>
<evidence type="ECO:0000313" key="7">
    <source>
        <dbReference type="EMBL" id="MCY1004559.1"/>
    </source>
</evidence>
<dbReference type="PANTHER" id="PTHR43547">
    <property type="entry name" value="TWO-COMPONENT HISTIDINE KINASE"/>
    <property type="match status" value="1"/>
</dbReference>
<keyword evidence="8" id="KW-1185">Reference proteome</keyword>
<evidence type="ECO:0000256" key="2">
    <source>
        <dbReference type="ARBA" id="ARBA00012438"/>
    </source>
</evidence>
<dbReference type="EMBL" id="JAPNKE010000002">
    <property type="protein sequence ID" value="MCY1004559.1"/>
    <property type="molecule type" value="Genomic_DNA"/>
</dbReference>
<organism evidence="7 8">
    <name type="scientific">Nannocystis pusilla</name>
    <dbReference type="NCBI Taxonomy" id="889268"/>
    <lineage>
        <taxon>Bacteria</taxon>
        <taxon>Pseudomonadati</taxon>
        <taxon>Myxococcota</taxon>
        <taxon>Polyangia</taxon>
        <taxon>Nannocystales</taxon>
        <taxon>Nannocystaceae</taxon>
        <taxon>Nannocystis</taxon>
    </lineage>
</organism>
<dbReference type="Pfam" id="PF02518">
    <property type="entry name" value="HATPase_c"/>
    <property type="match status" value="1"/>
</dbReference>
<evidence type="ECO:0000256" key="5">
    <source>
        <dbReference type="ARBA" id="ARBA00022777"/>
    </source>
</evidence>
<evidence type="ECO:0000256" key="3">
    <source>
        <dbReference type="ARBA" id="ARBA00022553"/>
    </source>
</evidence>
<keyword evidence="3" id="KW-0597">Phosphoprotein</keyword>
<dbReference type="CDD" id="cd00075">
    <property type="entry name" value="HATPase"/>
    <property type="match status" value="1"/>
</dbReference>
<dbReference type="InterPro" id="IPR003661">
    <property type="entry name" value="HisK_dim/P_dom"/>
</dbReference>
<dbReference type="InterPro" id="IPR036890">
    <property type="entry name" value="HATPase_C_sf"/>
</dbReference>
<dbReference type="SUPFAM" id="SSF55781">
    <property type="entry name" value="GAF domain-like"/>
    <property type="match status" value="2"/>
</dbReference>
<dbReference type="Proteomes" id="UP001150924">
    <property type="component" value="Unassembled WGS sequence"/>
</dbReference>
<dbReference type="InterPro" id="IPR036097">
    <property type="entry name" value="HisK_dim/P_sf"/>
</dbReference>
<name>A0A9X3IVK8_9BACT</name>
<feature type="domain" description="Histidine kinase" evidence="6">
    <location>
        <begin position="362"/>
        <end position="574"/>
    </location>
</feature>
<dbReference type="Pfam" id="PF00512">
    <property type="entry name" value="HisKA"/>
    <property type="match status" value="1"/>
</dbReference>
<dbReference type="SUPFAM" id="SSF47384">
    <property type="entry name" value="Homodimeric domain of signal transducing histidine kinase"/>
    <property type="match status" value="1"/>
</dbReference>
<dbReference type="InterPro" id="IPR005467">
    <property type="entry name" value="His_kinase_dom"/>
</dbReference>
<dbReference type="InterPro" id="IPR029016">
    <property type="entry name" value="GAF-like_dom_sf"/>
</dbReference>
<protein>
    <recommendedName>
        <fullName evidence="2">histidine kinase</fullName>
        <ecNumber evidence="2">2.7.13.3</ecNumber>
    </recommendedName>
</protein>
<reference evidence="7" key="1">
    <citation type="submission" date="2022-11" db="EMBL/GenBank/DDBJ databases">
        <title>Minimal conservation of predation-associated metabolite biosynthetic gene clusters underscores biosynthetic potential of Myxococcota including descriptions for ten novel species: Archangium lansinium sp. nov., Myxococcus landrumus sp. nov., Nannocystis bai.</title>
        <authorList>
            <person name="Ahearne A."/>
            <person name="Stevens C."/>
            <person name="Phillips K."/>
        </authorList>
    </citation>
    <scope>NUCLEOTIDE SEQUENCE</scope>
    <source>
        <strain evidence="7">Na p29</strain>
    </source>
</reference>
<comment type="catalytic activity">
    <reaction evidence="1">
        <text>ATP + protein L-histidine = ADP + protein N-phospho-L-histidine.</text>
        <dbReference type="EC" id="2.7.13.3"/>
    </reaction>
</comment>
<dbReference type="SUPFAM" id="SSF55874">
    <property type="entry name" value="ATPase domain of HSP90 chaperone/DNA topoisomerase II/histidine kinase"/>
    <property type="match status" value="1"/>
</dbReference>
<dbReference type="RefSeq" id="WP_267766115.1">
    <property type="nucleotide sequence ID" value="NZ_JAPNKE010000002.1"/>
</dbReference>
<dbReference type="GO" id="GO:0000155">
    <property type="term" value="F:phosphorelay sensor kinase activity"/>
    <property type="evidence" value="ECO:0007669"/>
    <property type="project" value="InterPro"/>
</dbReference>
<keyword evidence="4" id="KW-0808">Transferase</keyword>
<accession>A0A9X3IVK8</accession>
<dbReference type="PROSITE" id="PS50109">
    <property type="entry name" value="HIS_KIN"/>
    <property type="match status" value="1"/>
</dbReference>
<proteinExistence type="predicted"/>
<gene>
    <name evidence="7" type="ORF">OV079_03030</name>
</gene>
<evidence type="ECO:0000313" key="8">
    <source>
        <dbReference type="Proteomes" id="UP001150924"/>
    </source>
</evidence>